<dbReference type="Gene3D" id="3.30.1370.60">
    <property type="entry name" value="Hypothetical oxidoreductase yiak, domain 2"/>
    <property type="match status" value="1"/>
</dbReference>
<dbReference type="InterPro" id="IPR043143">
    <property type="entry name" value="Mal/L-sulf/L-lact_DH-like_NADP"/>
</dbReference>
<proteinExistence type="inferred from homology"/>
<evidence type="ECO:0000313" key="3">
    <source>
        <dbReference type="EMBL" id="CAE0119611.1"/>
    </source>
</evidence>
<reference evidence="3" key="1">
    <citation type="submission" date="2021-01" db="EMBL/GenBank/DDBJ databases">
        <authorList>
            <person name="Corre E."/>
            <person name="Pelletier E."/>
            <person name="Niang G."/>
            <person name="Scheremetjew M."/>
            <person name="Finn R."/>
            <person name="Kale V."/>
            <person name="Holt S."/>
            <person name="Cochrane G."/>
            <person name="Meng A."/>
            <person name="Brown T."/>
            <person name="Cohen L."/>
        </authorList>
    </citation>
    <scope>NUCLEOTIDE SEQUENCE</scope>
    <source>
        <strain evidence="3">CCMP281</strain>
    </source>
</reference>
<comment type="similarity">
    <text evidence="1">Belongs to the LDH2/MDH2 oxidoreductase family.</text>
</comment>
<dbReference type="InterPro" id="IPR003767">
    <property type="entry name" value="Malate/L-lactate_DH-like"/>
</dbReference>
<name>A0A7S3AYY1_9EUKA</name>
<dbReference type="EMBL" id="HBHX01036542">
    <property type="protein sequence ID" value="CAE0119611.1"/>
    <property type="molecule type" value="Transcribed_RNA"/>
</dbReference>
<dbReference type="PANTHER" id="PTHR11091">
    <property type="entry name" value="OXIDOREDUCTASE-RELATED"/>
    <property type="match status" value="1"/>
</dbReference>
<dbReference type="AlphaFoldDB" id="A0A7S3AYY1"/>
<keyword evidence="2" id="KW-0560">Oxidoreductase</keyword>
<dbReference type="GO" id="GO:0016491">
    <property type="term" value="F:oxidoreductase activity"/>
    <property type="evidence" value="ECO:0007669"/>
    <property type="project" value="UniProtKB-KW"/>
</dbReference>
<sequence>MMVEVLTSVLAGAAIGPAVPRWTTDRTSDLNFGHCFIVLDPSRLSSGFPERLAGYLDVMRALPGRVIVPGDPEKSYERDARTLGVSLHEDVAAAIKSLAIKMGVPLPPSFDEIDASRAPPAHMFMGAPSPAAAK</sequence>
<evidence type="ECO:0000256" key="1">
    <source>
        <dbReference type="ARBA" id="ARBA00006056"/>
    </source>
</evidence>
<dbReference type="Pfam" id="PF02615">
    <property type="entry name" value="Ldh_2"/>
    <property type="match status" value="1"/>
</dbReference>
<accession>A0A7S3AYY1</accession>
<protein>
    <recommendedName>
        <fullName evidence="4">Malate dehydrogenase</fullName>
    </recommendedName>
</protein>
<gene>
    <name evidence="3" type="ORF">HERI1096_LOCUS20312</name>
</gene>
<organism evidence="3">
    <name type="scientific">Haptolina ericina</name>
    <dbReference type="NCBI Taxonomy" id="156174"/>
    <lineage>
        <taxon>Eukaryota</taxon>
        <taxon>Haptista</taxon>
        <taxon>Haptophyta</taxon>
        <taxon>Prymnesiophyceae</taxon>
        <taxon>Prymnesiales</taxon>
        <taxon>Prymnesiaceae</taxon>
        <taxon>Haptolina</taxon>
    </lineage>
</organism>
<evidence type="ECO:0008006" key="4">
    <source>
        <dbReference type="Google" id="ProtNLM"/>
    </source>
</evidence>
<dbReference type="PANTHER" id="PTHR11091:SF0">
    <property type="entry name" value="MALATE DEHYDROGENASE"/>
    <property type="match status" value="1"/>
</dbReference>
<dbReference type="InterPro" id="IPR036111">
    <property type="entry name" value="Mal/L-sulfo/L-lacto_DH-like_sf"/>
</dbReference>
<dbReference type="SUPFAM" id="SSF89733">
    <property type="entry name" value="L-sulfolactate dehydrogenase-like"/>
    <property type="match status" value="1"/>
</dbReference>
<evidence type="ECO:0000256" key="2">
    <source>
        <dbReference type="ARBA" id="ARBA00023002"/>
    </source>
</evidence>